<feature type="modified residue" description="N6-(pyridoxal phosphate)lysine" evidence="8">
    <location>
        <position position="267"/>
    </location>
</feature>
<dbReference type="RefSeq" id="WP_209660762.1">
    <property type="nucleotide sequence ID" value="NZ_JAGGLI010000014.1"/>
</dbReference>
<evidence type="ECO:0000256" key="2">
    <source>
        <dbReference type="ARBA" id="ARBA00001933"/>
    </source>
</evidence>
<evidence type="ECO:0000313" key="9">
    <source>
        <dbReference type="EMBL" id="MBP2027699.1"/>
    </source>
</evidence>
<dbReference type="EMBL" id="JAGGLI010000014">
    <property type="protein sequence ID" value="MBP2027699.1"/>
    <property type="molecule type" value="Genomic_DNA"/>
</dbReference>
<dbReference type="NCBIfam" id="NF000818">
    <property type="entry name" value="PRK00062.1"/>
    <property type="match status" value="1"/>
</dbReference>
<keyword evidence="6 8" id="KW-0413">Isomerase</keyword>
<dbReference type="InterPro" id="IPR049704">
    <property type="entry name" value="Aminotrans_3_PPA_site"/>
</dbReference>
<evidence type="ECO:0000313" key="10">
    <source>
        <dbReference type="Proteomes" id="UP001314903"/>
    </source>
</evidence>
<dbReference type="InterPro" id="IPR004639">
    <property type="entry name" value="4pyrrol_synth_GluAld_NH2Trfase"/>
</dbReference>
<proteinExistence type="inferred from homology"/>
<dbReference type="HAMAP" id="MF_00375">
    <property type="entry name" value="HemL_aminotrans_3"/>
    <property type="match status" value="1"/>
</dbReference>
<gene>
    <name evidence="8" type="primary">hemL</name>
    <name evidence="9" type="ORF">J2Z35_001496</name>
</gene>
<dbReference type="PROSITE" id="PS00600">
    <property type="entry name" value="AA_TRANSFER_CLASS_3"/>
    <property type="match status" value="1"/>
</dbReference>
<dbReference type="InterPro" id="IPR005814">
    <property type="entry name" value="Aminotrans_3"/>
</dbReference>
<dbReference type="CDD" id="cd00610">
    <property type="entry name" value="OAT_like"/>
    <property type="match status" value="1"/>
</dbReference>
<keyword evidence="8" id="KW-0963">Cytoplasm</keyword>
<comment type="similarity">
    <text evidence="4 8">Belongs to the class-III pyridoxal-phosphate-dependent aminotransferase family. HemL subfamily.</text>
</comment>
<dbReference type="SUPFAM" id="SSF53383">
    <property type="entry name" value="PLP-dependent transferases"/>
    <property type="match status" value="1"/>
</dbReference>
<comment type="subunit">
    <text evidence="8">Homodimer.</text>
</comment>
<comment type="caution">
    <text evidence="9">The sequence shown here is derived from an EMBL/GenBank/DDBJ whole genome shotgun (WGS) entry which is preliminary data.</text>
</comment>
<dbReference type="PANTHER" id="PTHR43713:SF3">
    <property type="entry name" value="GLUTAMATE-1-SEMIALDEHYDE 2,1-AMINOMUTASE 1, CHLOROPLASTIC-RELATED"/>
    <property type="match status" value="1"/>
</dbReference>
<evidence type="ECO:0000256" key="5">
    <source>
        <dbReference type="ARBA" id="ARBA00022898"/>
    </source>
</evidence>
<evidence type="ECO:0000256" key="3">
    <source>
        <dbReference type="ARBA" id="ARBA00004819"/>
    </source>
</evidence>
<reference evidence="9 10" key="1">
    <citation type="submission" date="2021-03" db="EMBL/GenBank/DDBJ databases">
        <title>Genomic Encyclopedia of Type Strains, Phase IV (KMG-IV): sequencing the most valuable type-strain genomes for metagenomic binning, comparative biology and taxonomic classification.</title>
        <authorList>
            <person name="Goeker M."/>
        </authorList>
    </citation>
    <scope>NUCLEOTIDE SEQUENCE [LARGE SCALE GENOMIC DNA]</scope>
    <source>
        <strain evidence="9 10">DSM 27512</strain>
    </source>
</reference>
<dbReference type="NCBIfam" id="TIGR00713">
    <property type="entry name" value="hemL"/>
    <property type="match status" value="1"/>
</dbReference>
<keyword evidence="10" id="KW-1185">Reference proteome</keyword>
<accession>A0ABS4KIW2</accession>
<dbReference type="Gene3D" id="3.40.640.10">
    <property type="entry name" value="Type I PLP-dependent aspartate aminotransferase-like (Major domain)"/>
    <property type="match status" value="1"/>
</dbReference>
<organism evidence="9 10">
    <name type="scientific">Acetoanaerobium pronyense</name>
    <dbReference type="NCBI Taxonomy" id="1482736"/>
    <lineage>
        <taxon>Bacteria</taxon>
        <taxon>Bacillati</taxon>
        <taxon>Bacillota</taxon>
        <taxon>Clostridia</taxon>
        <taxon>Peptostreptococcales</taxon>
        <taxon>Filifactoraceae</taxon>
        <taxon>Acetoanaerobium</taxon>
    </lineage>
</organism>
<dbReference type="EC" id="5.4.3.8" evidence="8"/>
<sequence length="430" mass="47449">MERTNSNNLFEIAKNFIPGGVNSPVRAFGSVDKAPIFVEKGEGAYLYDVDGNKYIDFISSWGPLIFGHSDSEMRSAFIEALDKGVTYGLPSAIEVEMAKEISDAYPACEMVRMVNSGTEATMSAIRTARGYTGKDKFIKFEGCYHGHSDCLLVKSGSGTLTYNAPTSLGVPKDVIKDTIVCEFNSIESVQNAIDENKGEIAAVIIEPVPGNMGVVPPTQKFMEDLRELTKKEGIILIFDEVITGFRLAYGGASETFNIKPDMVCFGKIIGGGLPVGAYGGRKDIMSIVSPLGGVYQAGTLSGNPLAMYLGLKTLRRLRDNKDIYTDLERKAKRLEEGFKKNISDLGLEITVNRYRSMISMFFTGGPIDSYKDVQRADNEMYGIYFREMLKRNILLAPAQFEAMFMNTVLTDEHLDYTIKSHKEALVEINS</sequence>
<comment type="pathway">
    <text evidence="3">Porphyrin-containing compound metabolism; protoporphyrin-IX biosynthesis; 5-aminolevulinate from L-glutamyl-tRNA(Glu): step 2/2.</text>
</comment>
<dbReference type="Pfam" id="PF00202">
    <property type="entry name" value="Aminotran_3"/>
    <property type="match status" value="1"/>
</dbReference>
<comment type="cofactor">
    <cofactor evidence="2 8">
        <name>pyridoxal 5'-phosphate</name>
        <dbReference type="ChEBI" id="CHEBI:597326"/>
    </cofactor>
</comment>
<protein>
    <recommendedName>
        <fullName evidence="8">Glutamate-1-semialdehyde 2,1-aminomutase</fullName>
        <shortName evidence="8">GSA</shortName>
        <ecNumber evidence="8">5.4.3.8</ecNumber>
    </recommendedName>
    <alternativeName>
        <fullName evidence="8">Glutamate-1-semialdehyde aminotransferase</fullName>
        <shortName evidence="8">GSA-AT</shortName>
    </alternativeName>
</protein>
<dbReference type="InterPro" id="IPR015422">
    <property type="entry name" value="PyrdxlP-dep_Trfase_small"/>
</dbReference>
<keyword evidence="7 8" id="KW-0627">Porphyrin biosynthesis</keyword>
<dbReference type="InterPro" id="IPR015421">
    <property type="entry name" value="PyrdxlP-dep_Trfase_major"/>
</dbReference>
<evidence type="ECO:0000256" key="7">
    <source>
        <dbReference type="ARBA" id="ARBA00023244"/>
    </source>
</evidence>
<name>A0ABS4KIW2_9FIRM</name>
<comment type="catalytic activity">
    <reaction evidence="1 8">
        <text>(S)-4-amino-5-oxopentanoate = 5-aminolevulinate</text>
        <dbReference type="Rhea" id="RHEA:14265"/>
        <dbReference type="ChEBI" id="CHEBI:57501"/>
        <dbReference type="ChEBI" id="CHEBI:356416"/>
        <dbReference type="EC" id="5.4.3.8"/>
    </reaction>
</comment>
<dbReference type="Proteomes" id="UP001314903">
    <property type="component" value="Unassembled WGS sequence"/>
</dbReference>
<comment type="subcellular location">
    <subcellularLocation>
        <location evidence="8">Cytoplasm</location>
    </subcellularLocation>
</comment>
<evidence type="ECO:0000256" key="4">
    <source>
        <dbReference type="ARBA" id="ARBA00008981"/>
    </source>
</evidence>
<dbReference type="InterPro" id="IPR015424">
    <property type="entry name" value="PyrdxlP-dep_Trfase"/>
</dbReference>
<evidence type="ECO:0000256" key="6">
    <source>
        <dbReference type="ARBA" id="ARBA00023235"/>
    </source>
</evidence>
<dbReference type="Gene3D" id="3.90.1150.10">
    <property type="entry name" value="Aspartate Aminotransferase, domain 1"/>
    <property type="match status" value="1"/>
</dbReference>
<keyword evidence="5 8" id="KW-0663">Pyridoxal phosphate</keyword>
<dbReference type="PANTHER" id="PTHR43713">
    <property type="entry name" value="GLUTAMATE-1-SEMIALDEHYDE 2,1-AMINOMUTASE"/>
    <property type="match status" value="1"/>
</dbReference>
<evidence type="ECO:0000256" key="1">
    <source>
        <dbReference type="ARBA" id="ARBA00001579"/>
    </source>
</evidence>
<evidence type="ECO:0000256" key="8">
    <source>
        <dbReference type="HAMAP-Rule" id="MF_00375"/>
    </source>
</evidence>
<dbReference type="GO" id="GO:0042286">
    <property type="term" value="F:glutamate-1-semialdehyde 2,1-aminomutase activity"/>
    <property type="evidence" value="ECO:0007669"/>
    <property type="project" value="UniProtKB-EC"/>
</dbReference>